<dbReference type="OrthoDB" id="9071885at2"/>
<dbReference type="SUPFAM" id="SSF53335">
    <property type="entry name" value="S-adenosyl-L-methionine-dependent methyltransferases"/>
    <property type="match status" value="1"/>
</dbReference>
<dbReference type="Pfam" id="PF13489">
    <property type="entry name" value="Methyltransf_23"/>
    <property type="match status" value="1"/>
</dbReference>
<evidence type="ECO:0000313" key="2">
    <source>
        <dbReference type="EMBL" id="TDG05938.1"/>
    </source>
</evidence>
<evidence type="ECO:0000313" key="3">
    <source>
        <dbReference type="Proteomes" id="UP000295606"/>
    </source>
</evidence>
<dbReference type="AlphaFoldDB" id="A0A4R5LA43"/>
<reference evidence="2 3" key="1">
    <citation type="submission" date="2019-03" db="EMBL/GenBank/DDBJ databases">
        <title>Paraburkholderia sp. isolated from native Mimosa gymnas in Guartela State Park, Brazil.</title>
        <authorList>
            <person name="Paulitsch F."/>
            <person name="Hungria M."/>
            <person name="Delamuta J.R.M."/>
            <person name="Ribeiro R.A."/>
            <person name="Dall'Agnol R."/>
            <person name="Silva J.S.B."/>
        </authorList>
    </citation>
    <scope>NUCLEOTIDE SEQUENCE [LARGE SCALE GENOMIC DNA]</scope>
    <source>
        <strain evidence="2 3">CNPSo 3008</strain>
    </source>
</reference>
<dbReference type="InterPro" id="IPR029063">
    <property type="entry name" value="SAM-dependent_MTases_sf"/>
</dbReference>
<dbReference type="Gene3D" id="3.40.50.150">
    <property type="entry name" value="Vaccinia Virus protein VP39"/>
    <property type="match status" value="1"/>
</dbReference>
<dbReference type="EMBL" id="SMOD01000017">
    <property type="protein sequence ID" value="TDG05938.1"/>
    <property type="molecule type" value="Genomic_DNA"/>
</dbReference>
<dbReference type="GO" id="GO:0008168">
    <property type="term" value="F:methyltransferase activity"/>
    <property type="evidence" value="ECO:0007669"/>
    <property type="project" value="UniProtKB-KW"/>
</dbReference>
<proteinExistence type="predicted"/>
<evidence type="ECO:0000256" key="1">
    <source>
        <dbReference type="SAM" id="MobiDB-lite"/>
    </source>
</evidence>
<protein>
    <submittedName>
        <fullName evidence="2">Class I SAM-dependent methyltransferase</fullName>
    </submittedName>
</protein>
<sequence length="269" mass="30823">MSDITISYHYVDCNRKFEHYDANRSFFQEYYATRLAAEPGISCHVLDIGCGHGTNPTISRIEHVLGEVDGVDPFPVVQPHPLIRKRWTCAMEEIPVPSNTYDLAYSYNVVEHVVDETSFLAKTIEVLKPGGVYWSMSPNARHPFTVIVRIMQALGIKYLYRRSIAPQANNYPAYYRLCNAAKVLKAIEKLDLPVSKIDFFLIPNVQWDTFFPHRLRFVAHLIDRVIVLNAPSMSNIFMFRIEKTNDGLRDETTSSTTRYPLATEARSVD</sequence>
<dbReference type="RefSeq" id="WP_133184865.1">
    <property type="nucleotide sequence ID" value="NZ_SMOD01000017.1"/>
</dbReference>
<name>A0A4R5LA43_9BURK</name>
<dbReference type="GO" id="GO:0032259">
    <property type="term" value="P:methylation"/>
    <property type="evidence" value="ECO:0007669"/>
    <property type="project" value="UniProtKB-KW"/>
</dbReference>
<organism evidence="2 3">
    <name type="scientific">Paraburkholderia guartelaensis</name>
    <dbReference type="NCBI Taxonomy" id="2546446"/>
    <lineage>
        <taxon>Bacteria</taxon>
        <taxon>Pseudomonadati</taxon>
        <taxon>Pseudomonadota</taxon>
        <taxon>Betaproteobacteria</taxon>
        <taxon>Burkholderiales</taxon>
        <taxon>Burkholderiaceae</taxon>
        <taxon>Paraburkholderia</taxon>
    </lineage>
</organism>
<feature type="region of interest" description="Disordered" evidence="1">
    <location>
        <begin position="248"/>
        <end position="269"/>
    </location>
</feature>
<comment type="caution">
    <text evidence="2">The sequence shown here is derived from an EMBL/GenBank/DDBJ whole genome shotgun (WGS) entry which is preliminary data.</text>
</comment>
<gene>
    <name evidence="2" type="ORF">E1N52_22105</name>
</gene>
<dbReference type="Proteomes" id="UP000295606">
    <property type="component" value="Unassembled WGS sequence"/>
</dbReference>
<keyword evidence="2" id="KW-0489">Methyltransferase</keyword>
<dbReference type="CDD" id="cd02440">
    <property type="entry name" value="AdoMet_MTases"/>
    <property type="match status" value="1"/>
</dbReference>
<accession>A0A4R5LA43</accession>
<keyword evidence="2" id="KW-0808">Transferase</keyword>